<accession>A0A8S4QRD3</accession>
<protein>
    <submittedName>
        <fullName evidence="2">Jg358 protein</fullName>
    </submittedName>
</protein>
<feature type="non-terminal residue" evidence="2">
    <location>
        <position position="1"/>
    </location>
</feature>
<comment type="caution">
    <text evidence="2">The sequence shown here is derived from an EMBL/GenBank/DDBJ whole genome shotgun (WGS) entry which is preliminary data.</text>
</comment>
<sequence>RELDDRQGGLGPGANRVGSWPDVLSSAHGTAKIRGNVRAVCRSAQDYREAPRSLSLCEAVLRAPAARPIGW</sequence>
<dbReference type="EMBL" id="CAKXAJ010016905">
    <property type="protein sequence ID" value="CAH2216798.1"/>
    <property type="molecule type" value="Genomic_DNA"/>
</dbReference>
<evidence type="ECO:0000256" key="1">
    <source>
        <dbReference type="SAM" id="MobiDB-lite"/>
    </source>
</evidence>
<gene>
    <name evidence="2" type="primary">jg358</name>
    <name evidence="2" type="ORF">PAEG_LOCUS4755</name>
</gene>
<name>A0A8S4QRD3_9NEOP</name>
<dbReference type="Proteomes" id="UP000838756">
    <property type="component" value="Unassembled WGS sequence"/>
</dbReference>
<evidence type="ECO:0000313" key="2">
    <source>
        <dbReference type="EMBL" id="CAH2216798.1"/>
    </source>
</evidence>
<keyword evidence="3" id="KW-1185">Reference proteome</keyword>
<proteinExistence type="predicted"/>
<evidence type="ECO:0000313" key="3">
    <source>
        <dbReference type="Proteomes" id="UP000838756"/>
    </source>
</evidence>
<organism evidence="2 3">
    <name type="scientific">Pararge aegeria aegeria</name>
    <dbReference type="NCBI Taxonomy" id="348720"/>
    <lineage>
        <taxon>Eukaryota</taxon>
        <taxon>Metazoa</taxon>
        <taxon>Ecdysozoa</taxon>
        <taxon>Arthropoda</taxon>
        <taxon>Hexapoda</taxon>
        <taxon>Insecta</taxon>
        <taxon>Pterygota</taxon>
        <taxon>Neoptera</taxon>
        <taxon>Endopterygota</taxon>
        <taxon>Lepidoptera</taxon>
        <taxon>Glossata</taxon>
        <taxon>Ditrysia</taxon>
        <taxon>Papilionoidea</taxon>
        <taxon>Nymphalidae</taxon>
        <taxon>Satyrinae</taxon>
        <taxon>Satyrini</taxon>
        <taxon>Parargina</taxon>
        <taxon>Pararge</taxon>
    </lineage>
</organism>
<reference evidence="2" key="1">
    <citation type="submission" date="2022-03" db="EMBL/GenBank/DDBJ databases">
        <authorList>
            <person name="Lindestad O."/>
        </authorList>
    </citation>
    <scope>NUCLEOTIDE SEQUENCE</scope>
</reference>
<feature type="region of interest" description="Disordered" evidence="1">
    <location>
        <begin position="1"/>
        <end position="22"/>
    </location>
</feature>
<dbReference type="AlphaFoldDB" id="A0A8S4QRD3"/>